<accession>A0A8X6TW08</accession>
<proteinExistence type="predicted"/>
<protein>
    <submittedName>
        <fullName evidence="1">Uncharacterized protein</fullName>
    </submittedName>
</protein>
<keyword evidence="2" id="KW-1185">Reference proteome</keyword>
<dbReference type="Proteomes" id="UP000887013">
    <property type="component" value="Unassembled WGS sequence"/>
</dbReference>
<name>A0A8X6TW08_NEPPI</name>
<dbReference type="EMBL" id="BMAW01068103">
    <property type="protein sequence ID" value="GFT62732.1"/>
    <property type="molecule type" value="Genomic_DNA"/>
</dbReference>
<gene>
    <name evidence="1" type="ORF">NPIL_446561</name>
</gene>
<dbReference type="AlphaFoldDB" id="A0A8X6TW08"/>
<comment type="caution">
    <text evidence="1">The sequence shown here is derived from an EMBL/GenBank/DDBJ whole genome shotgun (WGS) entry which is preliminary data.</text>
</comment>
<organism evidence="1 2">
    <name type="scientific">Nephila pilipes</name>
    <name type="common">Giant wood spider</name>
    <name type="synonym">Nephila maculata</name>
    <dbReference type="NCBI Taxonomy" id="299642"/>
    <lineage>
        <taxon>Eukaryota</taxon>
        <taxon>Metazoa</taxon>
        <taxon>Ecdysozoa</taxon>
        <taxon>Arthropoda</taxon>
        <taxon>Chelicerata</taxon>
        <taxon>Arachnida</taxon>
        <taxon>Araneae</taxon>
        <taxon>Araneomorphae</taxon>
        <taxon>Entelegynae</taxon>
        <taxon>Araneoidea</taxon>
        <taxon>Nephilidae</taxon>
        <taxon>Nephila</taxon>
    </lineage>
</organism>
<reference evidence="1" key="1">
    <citation type="submission" date="2020-08" db="EMBL/GenBank/DDBJ databases">
        <title>Multicomponent nature underlies the extraordinary mechanical properties of spider dragline silk.</title>
        <authorList>
            <person name="Kono N."/>
            <person name="Nakamura H."/>
            <person name="Mori M."/>
            <person name="Yoshida Y."/>
            <person name="Ohtoshi R."/>
            <person name="Malay A.D."/>
            <person name="Moran D.A.P."/>
            <person name="Tomita M."/>
            <person name="Numata K."/>
            <person name="Arakawa K."/>
        </authorList>
    </citation>
    <scope>NUCLEOTIDE SEQUENCE</scope>
</reference>
<sequence>MYSVQSCFNKNIHSLGLTIRREYGNRFHGRNGNIWFSVKPFRMAAKGVELDTECPKRPPNFLAEIAERYKYISLFPLYYTVLSLLK</sequence>
<evidence type="ECO:0000313" key="1">
    <source>
        <dbReference type="EMBL" id="GFT62732.1"/>
    </source>
</evidence>
<evidence type="ECO:0000313" key="2">
    <source>
        <dbReference type="Proteomes" id="UP000887013"/>
    </source>
</evidence>